<accession>J0PWS2</accession>
<feature type="domain" description="Fumarate lyase N-terminal" evidence="2">
    <location>
        <begin position="3"/>
        <end position="95"/>
    </location>
</feature>
<dbReference type="InterPro" id="IPR024083">
    <property type="entry name" value="Fumarase/histidase_N"/>
</dbReference>
<dbReference type="SUPFAM" id="SSF48557">
    <property type="entry name" value="L-aspartase-like"/>
    <property type="match status" value="1"/>
</dbReference>
<dbReference type="GO" id="GO:0004056">
    <property type="term" value="F:argininosuccinate lyase activity"/>
    <property type="evidence" value="ECO:0007669"/>
    <property type="project" value="InterPro"/>
</dbReference>
<evidence type="ECO:0000259" key="2">
    <source>
        <dbReference type="Pfam" id="PF00206"/>
    </source>
</evidence>
<dbReference type="InterPro" id="IPR009049">
    <property type="entry name" value="Argininosuccinate_lyase"/>
</dbReference>
<sequence>MSELIGSVVRCLHTVHLHNNQIAVDLHLWVCKATQSITHALKGMKEQLLIRAEQHVDTFILEFMYSQTAQLVTFCHYMMAYIEILGRDLLQMHDVIE</sequence>
<dbReference type="STRING" id="1094551.MEC_01168"/>
<evidence type="ECO:0000313" key="3">
    <source>
        <dbReference type="EMBL" id="EJF74644.1"/>
    </source>
</evidence>
<evidence type="ECO:0000256" key="1">
    <source>
        <dbReference type="ARBA" id="ARBA00023239"/>
    </source>
</evidence>
<dbReference type="GO" id="GO:0042450">
    <property type="term" value="P:L-arginine biosynthetic process via ornithine"/>
    <property type="evidence" value="ECO:0007669"/>
    <property type="project" value="InterPro"/>
</dbReference>
<organism evidence="3 4">
    <name type="scientific">Bartonella alsatica IBS 382</name>
    <dbReference type="NCBI Taxonomy" id="1094551"/>
    <lineage>
        <taxon>Bacteria</taxon>
        <taxon>Pseudomonadati</taxon>
        <taxon>Pseudomonadota</taxon>
        <taxon>Alphaproteobacteria</taxon>
        <taxon>Hyphomicrobiales</taxon>
        <taxon>Bartonellaceae</taxon>
        <taxon>Bartonella</taxon>
    </lineage>
</organism>
<keyword evidence="1" id="KW-0456">Lyase</keyword>
<dbReference type="InterPro" id="IPR008948">
    <property type="entry name" value="L-Aspartase-like"/>
</dbReference>
<dbReference type="PATRIC" id="fig|1094551.3.peg.1280"/>
<dbReference type="AlphaFoldDB" id="J0PWS2"/>
<dbReference type="Proteomes" id="UP000008761">
    <property type="component" value="Unassembled WGS sequence"/>
</dbReference>
<protein>
    <recommendedName>
        <fullName evidence="2">Fumarate lyase N-terminal domain-containing protein</fullName>
    </recommendedName>
</protein>
<dbReference type="eggNOG" id="COG0165">
    <property type="taxonomic scope" value="Bacteria"/>
</dbReference>
<dbReference type="PANTHER" id="PTHR43814:SF1">
    <property type="entry name" value="ARGININOSUCCINATE LYASE"/>
    <property type="match status" value="1"/>
</dbReference>
<reference evidence="3 4" key="1">
    <citation type="submission" date="2012-03" db="EMBL/GenBank/DDBJ databases">
        <title>The Genome Sequence of Bartonella alsatica IBS 382.</title>
        <authorList>
            <consortium name="The Broad Institute Genome Sequencing Platform"/>
            <consortium name="The Broad Institute Genome Sequencing Center for Infectious Disease"/>
            <person name="Feldgarden M."/>
            <person name="Kirby J."/>
            <person name="Kosoy M."/>
            <person name="Birtles R."/>
            <person name="Probert W.S."/>
            <person name="Chiaraviglio L."/>
            <person name="Young S.K."/>
            <person name="Zeng Q."/>
            <person name="Gargeya S."/>
            <person name="Fitzgerald M."/>
            <person name="Haas B."/>
            <person name="Abouelleil A."/>
            <person name="Alvarado L."/>
            <person name="Arachchi H.M."/>
            <person name="Berlin A."/>
            <person name="Chapman S.B."/>
            <person name="Gearin G."/>
            <person name="Goldberg J."/>
            <person name="Griggs A."/>
            <person name="Gujja S."/>
            <person name="Hansen M."/>
            <person name="Heiman D."/>
            <person name="Howarth C."/>
            <person name="Larimer J."/>
            <person name="Lui A."/>
            <person name="MacDonald P.J.P."/>
            <person name="McCowen C."/>
            <person name="Montmayeur A."/>
            <person name="Murphy C."/>
            <person name="Neiman D."/>
            <person name="Pearson M."/>
            <person name="Priest M."/>
            <person name="Roberts A."/>
            <person name="Saif S."/>
            <person name="Shea T."/>
            <person name="Sisk P."/>
            <person name="Stolte C."/>
            <person name="Sykes S."/>
            <person name="Wortman J."/>
            <person name="Nusbaum C."/>
            <person name="Birren B."/>
        </authorList>
    </citation>
    <scope>NUCLEOTIDE SEQUENCE [LARGE SCALE GENOMIC DNA]</scope>
    <source>
        <strain evidence="3 4">IBS 382</strain>
    </source>
</reference>
<name>J0PWS2_9HYPH</name>
<proteinExistence type="predicted"/>
<dbReference type="GO" id="GO:0005829">
    <property type="term" value="C:cytosol"/>
    <property type="evidence" value="ECO:0007669"/>
    <property type="project" value="TreeGrafter"/>
</dbReference>
<dbReference type="EMBL" id="AIME01000006">
    <property type="protein sequence ID" value="EJF74644.1"/>
    <property type="molecule type" value="Genomic_DNA"/>
</dbReference>
<comment type="caution">
    <text evidence="3">The sequence shown here is derived from an EMBL/GenBank/DDBJ whole genome shotgun (WGS) entry which is preliminary data.</text>
</comment>
<evidence type="ECO:0000313" key="4">
    <source>
        <dbReference type="Proteomes" id="UP000008761"/>
    </source>
</evidence>
<dbReference type="HOGENOM" id="CLU_155728_0_0_5"/>
<dbReference type="InterPro" id="IPR022761">
    <property type="entry name" value="Fumarate_lyase_N"/>
</dbReference>
<dbReference type="PANTHER" id="PTHR43814">
    <property type="entry name" value="ARGININOSUCCINATE LYASE"/>
    <property type="match status" value="1"/>
</dbReference>
<dbReference type="Gene3D" id="1.10.275.10">
    <property type="entry name" value="Fumarase/aspartase (N-terminal domain)"/>
    <property type="match status" value="1"/>
</dbReference>
<dbReference type="Pfam" id="PF00206">
    <property type="entry name" value="Lyase_1"/>
    <property type="match status" value="1"/>
</dbReference>
<dbReference type="PRINTS" id="PR00145">
    <property type="entry name" value="ARGSUCLYASE"/>
</dbReference>
<dbReference type="Gene3D" id="1.20.200.10">
    <property type="entry name" value="Fumarase/aspartase (Central domain)"/>
    <property type="match status" value="1"/>
</dbReference>
<gene>
    <name evidence="3" type="ORF">MEC_01168</name>
</gene>